<evidence type="ECO:0000313" key="3">
    <source>
        <dbReference type="EMBL" id="MBH1941547.1"/>
    </source>
</evidence>
<feature type="transmembrane region" description="Helical" evidence="1">
    <location>
        <begin position="163"/>
        <end position="183"/>
    </location>
</feature>
<dbReference type="GO" id="GO:0016747">
    <property type="term" value="F:acyltransferase activity, transferring groups other than amino-acyl groups"/>
    <property type="evidence" value="ECO:0007669"/>
    <property type="project" value="InterPro"/>
</dbReference>
<feature type="transmembrane region" description="Helical" evidence="1">
    <location>
        <begin position="298"/>
        <end position="320"/>
    </location>
</feature>
<feature type="domain" description="Acyltransferase 3" evidence="2">
    <location>
        <begin position="22"/>
        <end position="314"/>
    </location>
</feature>
<dbReference type="RefSeq" id="WP_197661794.1">
    <property type="nucleotide sequence ID" value="NZ_JAEAGR010000012.1"/>
</dbReference>
<keyword evidence="1" id="KW-0472">Membrane</keyword>
<dbReference type="PANTHER" id="PTHR37312:SF1">
    <property type="entry name" value="MEMBRANE-BOUND ACYLTRANSFERASE YKRP-RELATED"/>
    <property type="match status" value="1"/>
</dbReference>
<protein>
    <submittedName>
        <fullName evidence="3">Acyltransferase family protein</fullName>
    </submittedName>
</protein>
<feature type="transmembrane region" description="Helical" evidence="1">
    <location>
        <begin position="117"/>
        <end position="133"/>
    </location>
</feature>
<dbReference type="PANTHER" id="PTHR37312">
    <property type="entry name" value="MEMBRANE-BOUND ACYLTRANSFERASE YKRP-RELATED"/>
    <property type="match status" value="1"/>
</dbReference>
<gene>
    <name evidence="3" type="ORF">I5677_11640</name>
</gene>
<keyword evidence="1" id="KW-0812">Transmembrane</keyword>
<feature type="transmembrane region" description="Helical" evidence="1">
    <location>
        <begin position="83"/>
        <end position="105"/>
    </location>
</feature>
<dbReference type="Pfam" id="PF01757">
    <property type="entry name" value="Acyl_transf_3"/>
    <property type="match status" value="1"/>
</dbReference>
<accession>A0A8J7KXA3</accession>
<evidence type="ECO:0000313" key="4">
    <source>
        <dbReference type="Proteomes" id="UP000623269"/>
    </source>
</evidence>
<dbReference type="AlphaFoldDB" id="A0A8J7KXA3"/>
<name>A0A8J7KXA3_9FIRM</name>
<evidence type="ECO:0000256" key="1">
    <source>
        <dbReference type="SAM" id="Phobius"/>
    </source>
</evidence>
<feature type="transmembrane region" description="Helical" evidence="1">
    <location>
        <begin position="195"/>
        <end position="218"/>
    </location>
</feature>
<keyword evidence="3" id="KW-0012">Acyltransferase</keyword>
<evidence type="ECO:0000259" key="2">
    <source>
        <dbReference type="Pfam" id="PF01757"/>
    </source>
</evidence>
<proteinExistence type="predicted"/>
<comment type="caution">
    <text evidence="3">The sequence shown here is derived from an EMBL/GenBank/DDBJ whole genome shotgun (WGS) entry which is preliminary data.</text>
</comment>
<organism evidence="3 4">
    <name type="scientific">Mobilitalea sibirica</name>
    <dbReference type="NCBI Taxonomy" id="1462919"/>
    <lineage>
        <taxon>Bacteria</taxon>
        <taxon>Bacillati</taxon>
        <taxon>Bacillota</taxon>
        <taxon>Clostridia</taxon>
        <taxon>Lachnospirales</taxon>
        <taxon>Lachnospiraceae</taxon>
        <taxon>Mobilitalea</taxon>
    </lineage>
</organism>
<feature type="transmembrane region" description="Helical" evidence="1">
    <location>
        <begin position="21"/>
        <end position="40"/>
    </location>
</feature>
<feature type="transmembrane region" description="Helical" evidence="1">
    <location>
        <begin position="238"/>
        <end position="258"/>
    </location>
</feature>
<sequence length="338" mass="39552">MKVPVSKNPISLDRQLPRDYVFDNMRAVLIVLVVWGHLLTSMISKYDLIKSLYFFVFFFHMPAMAFVSGYFSKNLEKGRNNAFEAILMPYLVLNVFNYLFKMFIIGEPYFGFRFFRPLWGLWYLLALFLWKFFLKDLIKIRYLLPLSFVIGLLSGYSKEFSNYMALGRVVCFLPFFLMGYYCTQEHVKIIRKLPKVISVLVIVAVGSFSTWIVGNDIFKVEVLYLRKAYPENSEFEGMFFRLIVYAVALLMTAVIINLMSNKKSLLSKIGTGTLTVYILHLFTIPLLEKLKVFYNQPYLYLLYSVFMTALITIVYSSTFVKKLYDGFMDKLIGIVLRK</sequence>
<dbReference type="EMBL" id="JAEAGR010000012">
    <property type="protein sequence ID" value="MBH1941547.1"/>
    <property type="molecule type" value="Genomic_DNA"/>
</dbReference>
<keyword evidence="4" id="KW-1185">Reference proteome</keyword>
<dbReference type="InterPro" id="IPR052734">
    <property type="entry name" value="Nod_factor_acetyltransferase"/>
</dbReference>
<dbReference type="Proteomes" id="UP000623269">
    <property type="component" value="Unassembled WGS sequence"/>
</dbReference>
<keyword evidence="3" id="KW-0808">Transferase</keyword>
<reference evidence="3" key="1">
    <citation type="submission" date="2020-12" db="EMBL/GenBank/DDBJ databases">
        <title>M. sibirica DSM 26468T genome.</title>
        <authorList>
            <person name="Thieme N."/>
            <person name="Rettenmaier R."/>
            <person name="Zverlov V."/>
            <person name="Liebl W."/>
        </authorList>
    </citation>
    <scope>NUCLEOTIDE SEQUENCE</scope>
    <source>
        <strain evidence="3">DSM 26468</strain>
    </source>
</reference>
<feature type="transmembrane region" description="Helical" evidence="1">
    <location>
        <begin position="265"/>
        <end position="286"/>
    </location>
</feature>
<dbReference type="InterPro" id="IPR002656">
    <property type="entry name" value="Acyl_transf_3_dom"/>
</dbReference>
<feature type="transmembrane region" description="Helical" evidence="1">
    <location>
        <begin position="52"/>
        <end position="71"/>
    </location>
</feature>
<keyword evidence="1" id="KW-1133">Transmembrane helix</keyword>